<dbReference type="CDD" id="cd01627">
    <property type="entry name" value="HAD_TPP"/>
    <property type="match status" value="1"/>
</dbReference>
<dbReference type="InterPro" id="IPR006379">
    <property type="entry name" value="HAD-SF_hydro_IIB"/>
</dbReference>
<comment type="function">
    <text evidence="6">Removes the phosphate from trehalose 6-phosphate to produce free trehalose.</text>
</comment>
<comment type="similarity">
    <text evidence="4 6">Belongs to the trehalose phosphatase family.</text>
</comment>
<dbReference type="AlphaFoldDB" id="A0A843XFL8"/>
<dbReference type="GO" id="GO:0005992">
    <property type="term" value="P:trehalose biosynthetic process"/>
    <property type="evidence" value="ECO:0007669"/>
    <property type="project" value="UniProtKB-UniPathway"/>
</dbReference>
<comment type="catalytic activity">
    <reaction evidence="1 6">
        <text>alpha,alpha-trehalose 6-phosphate + H2O = alpha,alpha-trehalose + phosphate</text>
        <dbReference type="Rhea" id="RHEA:23420"/>
        <dbReference type="ChEBI" id="CHEBI:15377"/>
        <dbReference type="ChEBI" id="CHEBI:16551"/>
        <dbReference type="ChEBI" id="CHEBI:43474"/>
        <dbReference type="ChEBI" id="CHEBI:58429"/>
        <dbReference type="EC" id="3.1.3.12"/>
    </reaction>
</comment>
<organism evidence="8 9">
    <name type="scientific">Colocasia esculenta</name>
    <name type="common">Wild taro</name>
    <name type="synonym">Arum esculentum</name>
    <dbReference type="NCBI Taxonomy" id="4460"/>
    <lineage>
        <taxon>Eukaryota</taxon>
        <taxon>Viridiplantae</taxon>
        <taxon>Streptophyta</taxon>
        <taxon>Embryophyta</taxon>
        <taxon>Tracheophyta</taxon>
        <taxon>Spermatophyta</taxon>
        <taxon>Magnoliopsida</taxon>
        <taxon>Liliopsida</taxon>
        <taxon>Araceae</taxon>
        <taxon>Aroideae</taxon>
        <taxon>Colocasieae</taxon>
        <taxon>Colocasia</taxon>
    </lineage>
</organism>
<dbReference type="Proteomes" id="UP000652761">
    <property type="component" value="Unassembled WGS sequence"/>
</dbReference>
<dbReference type="InterPro" id="IPR023214">
    <property type="entry name" value="HAD_sf"/>
</dbReference>
<dbReference type="PANTHER" id="PTHR43768:SF17">
    <property type="entry name" value="TREHALOSE-PHOSPHATE PHOSPHATASE F-RELATED"/>
    <property type="match status" value="1"/>
</dbReference>
<dbReference type="Pfam" id="PF02358">
    <property type="entry name" value="Trehalose_PPase"/>
    <property type="match status" value="1"/>
</dbReference>
<dbReference type="PANTHER" id="PTHR43768">
    <property type="entry name" value="TREHALOSE 6-PHOSPHATE PHOSPHATASE"/>
    <property type="match status" value="1"/>
</dbReference>
<evidence type="ECO:0000256" key="2">
    <source>
        <dbReference type="ARBA" id="ARBA00001968"/>
    </source>
</evidence>
<evidence type="ECO:0000256" key="3">
    <source>
        <dbReference type="ARBA" id="ARBA00005199"/>
    </source>
</evidence>
<keyword evidence="9" id="KW-1185">Reference proteome</keyword>
<dbReference type="EMBL" id="NMUH01008113">
    <property type="protein sequence ID" value="MQM18314.1"/>
    <property type="molecule type" value="Genomic_DNA"/>
</dbReference>
<gene>
    <name evidence="8" type="ORF">Taro_051303</name>
</gene>
<sequence length="502" mass="54825">MRAPLPAPGLSRVTRFRRGPSNAHGGFLSPSPGAEGGGTGAWPKRARTGGVFARCSAAETAFPLGRSCPSFSSDAAQLHSGGFVWIGVGFCSSVFVVVRLVPPGSADQSSLDPMDLMPNHSSPVLADPVPVNKTRLGMPSNLLPCTPPAAAFPPPLYLTISRRKAVPGKVDDVRVGGWLDAMASSSPPRKKLNKDSLDFSSDDADVAYRSWLLKYPSALASFEQIINDAKGKRIALFLDYDGTLSPIVDDPDRAFMPNAMRSAVRHVSKYFPTAIISGRSRDKVYEFVGLTELYYAGSHGMDIMGPVRFSESVDGLSNCIRTTDKQGKEVNLFQPASEFISMINEVFSSLVASTKEIKGAKVENNKFCVSVHYRNVDEKDWPTVAQLVHDTLKEYPRLRLTHGRKVLEVRPVIDWNKGKAVEFLLESLGLSDSEDVLPIYIGDDRTDEDAFKFLREGNRGYGILVSSIPKDTNAFYSLRDPSEVMDFLKSLVRPRKSAASQG</sequence>
<evidence type="ECO:0000256" key="5">
    <source>
        <dbReference type="ARBA" id="ARBA00022801"/>
    </source>
</evidence>
<evidence type="ECO:0000256" key="4">
    <source>
        <dbReference type="ARBA" id="ARBA00008770"/>
    </source>
</evidence>
<reference evidence="8" key="1">
    <citation type="submission" date="2017-07" db="EMBL/GenBank/DDBJ databases">
        <title>Taro Niue Genome Assembly and Annotation.</title>
        <authorList>
            <person name="Atibalentja N."/>
            <person name="Keating K."/>
            <person name="Fields C.J."/>
        </authorList>
    </citation>
    <scope>NUCLEOTIDE SEQUENCE</scope>
    <source>
        <strain evidence="8">Niue_2</strain>
        <tissue evidence="8">Leaf</tissue>
    </source>
</reference>
<comment type="caution">
    <text evidence="8">The sequence shown here is derived from an EMBL/GenBank/DDBJ whole genome shotgun (WGS) entry which is preliminary data.</text>
</comment>
<dbReference type="InterPro" id="IPR036412">
    <property type="entry name" value="HAD-like_sf"/>
</dbReference>
<accession>A0A843XFL8</accession>
<keyword evidence="5 6" id="KW-0378">Hydrolase</keyword>
<proteinExistence type="inferred from homology"/>
<evidence type="ECO:0000256" key="1">
    <source>
        <dbReference type="ARBA" id="ARBA00000500"/>
    </source>
</evidence>
<name>A0A843XFL8_COLES</name>
<comment type="pathway">
    <text evidence="3 6">Glycan biosynthesis; trehalose biosynthesis.</text>
</comment>
<dbReference type="FunFam" id="3.40.50.1000:FF:000073">
    <property type="entry name" value="Trehalose 6-phosphate phosphatase"/>
    <property type="match status" value="1"/>
</dbReference>
<dbReference type="UniPathway" id="UPA00299"/>
<dbReference type="OrthoDB" id="411251at2759"/>
<dbReference type="InterPro" id="IPR044651">
    <property type="entry name" value="OTSB-like"/>
</dbReference>
<protein>
    <recommendedName>
        <fullName evidence="6">Trehalose 6-phosphate phosphatase</fullName>
        <ecNumber evidence="6">3.1.3.12</ecNumber>
    </recommendedName>
</protein>
<evidence type="ECO:0000313" key="8">
    <source>
        <dbReference type="EMBL" id="MQM18314.1"/>
    </source>
</evidence>
<dbReference type="Gene3D" id="3.40.50.1000">
    <property type="entry name" value="HAD superfamily/HAD-like"/>
    <property type="match status" value="2"/>
</dbReference>
<dbReference type="SUPFAM" id="SSF56784">
    <property type="entry name" value="HAD-like"/>
    <property type="match status" value="1"/>
</dbReference>
<dbReference type="GO" id="GO:0004805">
    <property type="term" value="F:trehalose-phosphatase activity"/>
    <property type="evidence" value="ECO:0007669"/>
    <property type="project" value="UniProtKB-EC"/>
</dbReference>
<feature type="region of interest" description="Disordered" evidence="7">
    <location>
        <begin position="1"/>
        <end position="43"/>
    </location>
</feature>
<evidence type="ECO:0000256" key="7">
    <source>
        <dbReference type="SAM" id="MobiDB-lite"/>
    </source>
</evidence>
<dbReference type="EC" id="3.1.3.12" evidence="6"/>
<comment type="cofactor">
    <cofactor evidence="2 6">
        <name>a divalent metal cation</name>
        <dbReference type="ChEBI" id="CHEBI:60240"/>
    </cofactor>
</comment>
<dbReference type="NCBIfam" id="TIGR00685">
    <property type="entry name" value="T6PP"/>
    <property type="match status" value="1"/>
</dbReference>
<dbReference type="InterPro" id="IPR003337">
    <property type="entry name" value="Trehalose_PPase"/>
</dbReference>
<evidence type="ECO:0000256" key="6">
    <source>
        <dbReference type="RuleBase" id="RU361117"/>
    </source>
</evidence>
<dbReference type="NCBIfam" id="TIGR01484">
    <property type="entry name" value="HAD-SF-IIB"/>
    <property type="match status" value="1"/>
</dbReference>
<evidence type="ECO:0000313" key="9">
    <source>
        <dbReference type="Proteomes" id="UP000652761"/>
    </source>
</evidence>